<proteinExistence type="predicted"/>
<accession>A0A2H1VRW4</accession>
<evidence type="ECO:0000313" key="1">
    <source>
        <dbReference type="EMBL" id="SOQ43593.1"/>
    </source>
</evidence>
<name>A0A2H1VRW4_SPOFR</name>
<dbReference type="AlphaFoldDB" id="A0A2H1VRW4"/>
<protein>
    <submittedName>
        <fullName evidence="1">SFRICE_001309</fullName>
    </submittedName>
</protein>
<organism evidence="1">
    <name type="scientific">Spodoptera frugiperda</name>
    <name type="common">Fall armyworm</name>
    <dbReference type="NCBI Taxonomy" id="7108"/>
    <lineage>
        <taxon>Eukaryota</taxon>
        <taxon>Metazoa</taxon>
        <taxon>Ecdysozoa</taxon>
        <taxon>Arthropoda</taxon>
        <taxon>Hexapoda</taxon>
        <taxon>Insecta</taxon>
        <taxon>Pterygota</taxon>
        <taxon>Neoptera</taxon>
        <taxon>Endopterygota</taxon>
        <taxon>Lepidoptera</taxon>
        <taxon>Glossata</taxon>
        <taxon>Ditrysia</taxon>
        <taxon>Noctuoidea</taxon>
        <taxon>Noctuidae</taxon>
        <taxon>Amphipyrinae</taxon>
        <taxon>Spodoptera</taxon>
    </lineage>
</organism>
<sequence>MNVSGAPCITTGLRGKCVNVFKCNSAALTYLYTNAGFNLEEYKIPPLPEICSYKDNEPVVCCTDCDVGQEKYRDFAIGAHGYMVNKKGSVALESKFNYTSNITLPTSTFFDEEDP</sequence>
<reference evidence="1" key="1">
    <citation type="submission" date="2016-07" db="EMBL/GenBank/DDBJ databases">
        <authorList>
            <person name="Bretaudeau A."/>
        </authorList>
    </citation>
    <scope>NUCLEOTIDE SEQUENCE</scope>
    <source>
        <strain evidence="1">Rice</strain>
        <tissue evidence="1">Whole body</tissue>
    </source>
</reference>
<dbReference type="EMBL" id="ODYU01004086">
    <property type="protein sequence ID" value="SOQ43593.1"/>
    <property type="molecule type" value="Genomic_DNA"/>
</dbReference>
<gene>
    <name evidence="1" type="ORF">SFRICE_001309</name>
</gene>